<dbReference type="Gene3D" id="3.40.50.150">
    <property type="entry name" value="Vaccinia Virus protein VP39"/>
    <property type="match status" value="1"/>
</dbReference>
<keyword evidence="5" id="KW-1185">Reference proteome</keyword>
<dbReference type="InterPro" id="IPR002052">
    <property type="entry name" value="DNA_methylase_N6_adenine_CS"/>
</dbReference>
<dbReference type="GO" id="GO:0003676">
    <property type="term" value="F:nucleic acid binding"/>
    <property type="evidence" value="ECO:0007669"/>
    <property type="project" value="InterPro"/>
</dbReference>
<dbReference type="PANTHER" id="PTHR13370:SF3">
    <property type="entry name" value="TRNA (GUANINE(10)-N2)-METHYLTRANSFERASE HOMOLOG"/>
    <property type="match status" value="1"/>
</dbReference>
<dbReference type="PROSITE" id="PS00092">
    <property type="entry name" value="N6_MTASE"/>
    <property type="match status" value="1"/>
</dbReference>
<evidence type="ECO:0000313" key="5">
    <source>
        <dbReference type="Proteomes" id="UP001165122"/>
    </source>
</evidence>
<dbReference type="CDD" id="cd02440">
    <property type="entry name" value="AdoMet_MTases"/>
    <property type="match status" value="1"/>
</dbReference>
<name>A0A9W7L0M8_9STRA</name>
<feature type="chain" id="PRO_5040815441" evidence="3">
    <location>
        <begin position="18"/>
        <end position="449"/>
    </location>
</feature>
<dbReference type="Proteomes" id="UP001165122">
    <property type="component" value="Unassembled WGS sequence"/>
</dbReference>
<comment type="caution">
    <text evidence="4">The sequence shown here is derived from an EMBL/GenBank/DDBJ whole genome shotgun (WGS) entry which is preliminary data.</text>
</comment>
<evidence type="ECO:0000256" key="3">
    <source>
        <dbReference type="SAM" id="SignalP"/>
    </source>
</evidence>
<dbReference type="SUPFAM" id="SSF53335">
    <property type="entry name" value="S-adenosyl-L-methionine-dependent methyltransferases"/>
    <property type="match status" value="1"/>
</dbReference>
<dbReference type="EMBL" id="BRXW01000319">
    <property type="protein sequence ID" value="GMI18080.1"/>
    <property type="molecule type" value="Genomic_DNA"/>
</dbReference>
<dbReference type="GO" id="GO:0008168">
    <property type="term" value="F:methyltransferase activity"/>
    <property type="evidence" value="ECO:0007669"/>
    <property type="project" value="UniProtKB-KW"/>
</dbReference>
<protein>
    <submittedName>
        <fullName evidence="4">Uncharacterized protein</fullName>
    </submittedName>
</protein>
<dbReference type="GO" id="GO:0032259">
    <property type="term" value="P:methylation"/>
    <property type="evidence" value="ECO:0007669"/>
    <property type="project" value="UniProtKB-KW"/>
</dbReference>
<gene>
    <name evidence="4" type="ORF">TrLO_g1204</name>
</gene>
<accession>A0A9W7L0M8</accession>
<evidence type="ECO:0000313" key="4">
    <source>
        <dbReference type="EMBL" id="GMI18080.1"/>
    </source>
</evidence>
<reference evidence="5" key="1">
    <citation type="journal article" date="2023" name="Commun. Biol.">
        <title>Genome analysis of Parmales, the sister group of diatoms, reveals the evolutionary specialization of diatoms from phago-mixotrophs to photoautotrophs.</title>
        <authorList>
            <person name="Ban H."/>
            <person name="Sato S."/>
            <person name="Yoshikawa S."/>
            <person name="Yamada K."/>
            <person name="Nakamura Y."/>
            <person name="Ichinomiya M."/>
            <person name="Sato N."/>
            <person name="Blanc-Mathieu R."/>
            <person name="Endo H."/>
            <person name="Kuwata A."/>
            <person name="Ogata H."/>
        </authorList>
    </citation>
    <scope>NUCLEOTIDE SEQUENCE [LARGE SCALE GENOMIC DNA]</scope>
    <source>
        <strain evidence="5">NIES 3700</strain>
    </source>
</reference>
<organism evidence="4 5">
    <name type="scientific">Triparma laevis f. longispina</name>
    <dbReference type="NCBI Taxonomy" id="1714387"/>
    <lineage>
        <taxon>Eukaryota</taxon>
        <taxon>Sar</taxon>
        <taxon>Stramenopiles</taxon>
        <taxon>Ochrophyta</taxon>
        <taxon>Bolidophyceae</taxon>
        <taxon>Parmales</taxon>
        <taxon>Triparmaceae</taxon>
        <taxon>Triparma</taxon>
    </lineage>
</organism>
<feature type="signal peptide" evidence="3">
    <location>
        <begin position="1"/>
        <end position="17"/>
    </location>
</feature>
<evidence type="ECO:0000256" key="1">
    <source>
        <dbReference type="ARBA" id="ARBA00022603"/>
    </source>
</evidence>
<dbReference type="PANTHER" id="PTHR13370">
    <property type="entry name" value="RNA METHYLASE-RELATED"/>
    <property type="match status" value="1"/>
</dbReference>
<keyword evidence="2" id="KW-0808">Transferase</keyword>
<dbReference type="OrthoDB" id="296065at2759"/>
<proteinExistence type="predicted"/>
<dbReference type="InterPro" id="IPR029063">
    <property type="entry name" value="SAM-dependent_MTases_sf"/>
</dbReference>
<sequence>MRRIILLVLLLTATNTAFSPNYLVIWRGEGDASYVPIELRHQELTSALSLEQTPRDKAPTFSDVLPATDLLQYVSFDGTPTQFSNAVTRCATTRSAYMVLGSGDSFSTAASSSSSSFHSSFTPDELSSGSWSLRARDYRGRKFGKQLASPLKSGVERAAIIDAVNFTNSLHGPVKLQDPDLALFSFILPPFPSQHNDASYNPSDARENPRYLLLRQFCFGFNNLRRFDPNTRKCVTSTPLEPIAAFSMANVGMVNNQSTILDPYCGSATTLLASAALAPECKTVGIERDGNWMVNFTEVESDFSSRNLPPPTLLRGDCRNPLIRRRARASAPNGFDVILADPPYGKRERKDDDSEPLADIMNMIIEDKTAGTPLLKSTGRLVVFVPFPTEETRVSGEEILENLRVTKGVMSAAGLKLVEPISAQRLNKSISRLLLVFEPSSPMINKIDT</sequence>
<keyword evidence="1" id="KW-0489">Methyltransferase</keyword>
<keyword evidence="3" id="KW-0732">Signal</keyword>
<dbReference type="GO" id="GO:0005737">
    <property type="term" value="C:cytoplasm"/>
    <property type="evidence" value="ECO:0007669"/>
    <property type="project" value="TreeGrafter"/>
</dbReference>
<dbReference type="AlphaFoldDB" id="A0A9W7L0M8"/>
<evidence type="ECO:0000256" key="2">
    <source>
        <dbReference type="ARBA" id="ARBA00022679"/>
    </source>
</evidence>